<sequence>MLLGPPLTGNQLSPVVPIRWVLPSGHTPGNHRDQRAKPVPKTTTTPTTNNNFIDVPPPTITETILLPPLPVTITATNTTCPTSTTSVATSDYLPPATSNTTTSASCAFIHHIGLIGHMRIHDSGIDRGASTSCASINTSHIHPMSSTTSTSIRPPPRLSPSGPILYSLSPHTHSTHRPGRSLANPSHRDKRTSGRSTNIPSPHPTQLSALPTHIHTTWAY</sequence>
<evidence type="ECO:0000313" key="4">
    <source>
        <dbReference type="WBParaSite" id="SSLN_0001704201-mRNA-1"/>
    </source>
</evidence>
<feature type="region of interest" description="Disordered" evidence="1">
    <location>
        <begin position="137"/>
        <end position="211"/>
    </location>
</feature>
<protein>
    <submittedName>
        <fullName evidence="2 4">Uncharacterized protein</fullName>
    </submittedName>
</protein>
<evidence type="ECO:0000313" key="2">
    <source>
        <dbReference type="EMBL" id="VDM02804.1"/>
    </source>
</evidence>
<evidence type="ECO:0000256" key="1">
    <source>
        <dbReference type="SAM" id="MobiDB-lite"/>
    </source>
</evidence>
<keyword evidence="3" id="KW-1185">Reference proteome</keyword>
<organism evidence="4">
    <name type="scientific">Schistocephalus solidus</name>
    <name type="common">Tapeworm</name>
    <dbReference type="NCBI Taxonomy" id="70667"/>
    <lineage>
        <taxon>Eukaryota</taxon>
        <taxon>Metazoa</taxon>
        <taxon>Spiralia</taxon>
        <taxon>Lophotrochozoa</taxon>
        <taxon>Platyhelminthes</taxon>
        <taxon>Cestoda</taxon>
        <taxon>Eucestoda</taxon>
        <taxon>Diphyllobothriidea</taxon>
        <taxon>Diphyllobothriidae</taxon>
        <taxon>Schistocephalus</taxon>
    </lineage>
</organism>
<feature type="compositionally biased region" description="Low complexity" evidence="1">
    <location>
        <begin position="42"/>
        <end position="51"/>
    </location>
</feature>
<name>A0A183TIX0_SCHSO</name>
<dbReference type="WBParaSite" id="SSLN_0001704201-mRNA-1">
    <property type="protein sequence ID" value="SSLN_0001704201-mRNA-1"/>
    <property type="gene ID" value="SSLN_0001704201"/>
</dbReference>
<dbReference type="EMBL" id="UYSU01041054">
    <property type="protein sequence ID" value="VDM02804.1"/>
    <property type="molecule type" value="Genomic_DNA"/>
</dbReference>
<dbReference type="Proteomes" id="UP000275846">
    <property type="component" value="Unassembled WGS sequence"/>
</dbReference>
<feature type="region of interest" description="Disordered" evidence="1">
    <location>
        <begin position="23"/>
        <end position="56"/>
    </location>
</feature>
<reference evidence="2 3" key="2">
    <citation type="submission" date="2018-11" db="EMBL/GenBank/DDBJ databases">
        <authorList>
            <consortium name="Pathogen Informatics"/>
        </authorList>
    </citation>
    <scope>NUCLEOTIDE SEQUENCE [LARGE SCALE GENOMIC DNA]</scope>
    <source>
        <strain evidence="2 3">NST_G2</strain>
    </source>
</reference>
<evidence type="ECO:0000313" key="3">
    <source>
        <dbReference type="Proteomes" id="UP000275846"/>
    </source>
</evidence>
<gene>
    <name evidence="2" type="ORF">SSLN_LOCUS16418</name>
</gene>
<proteinExistence type="predicted"/>
<dbReference type="AlphaFoldDB" id="A0A183TIX0"/>
<accession>A0A183TIX0</accession>
<feature type="compositionally biased region" description="Low complexity" evidence="1">
    <location>
        <begin position="143"/>
        <end position="152"/>
    </location>
</feature>
<feature type="compositionally biased region" description="Polar residues" evidence="1">
    <location>
        <begin position="194"/>
        <end position="209"/>
    </location>
</feature>
<reference evidence="4" key="1">
    <citation type="submission" date="2016-06" db="UniProtKB">
        <authorList>
            <consortium name="WormBaseParasite"/>
        </authorList>
    </citation>
    <scope>IDENTIFICATION</scope>
</reference>